<accession>A0ACC1S9J7</accession>
<gene>
    <name evidence="1" type="ORF">NM688_g7102</name>
</gene>
<dbReference type="Proteomes" id="UP001148662">
    <property type="component" value="Unassembled WGS sequence"/>
</dbReference>
<proteinExistence type="predicted"/>
<evidence type="ECO:0000313" key="1">
    <source>
        <dbReference type="EMBL" id="KAJ3534660.1"/>
    </source>
</evidence>
<reference evidence="1" key="1">
    <citation type="submission" date="2022-07" db="EMBL/GenBank/DDBJ databases">
        <title>Genome Sequence of Phlebia brevispora.</title>
        <authorList>
            <person name="Buettner E."/>
        </authorList>
    </citation>
    <scope>NUCLEOTIDE SEQUENCE</scope>
    <source>
        <strain evidence="1">MPL23</strain>
    </source>
</reference>
<protein>
    <submittedName>
        <fullName evidence="1">Uncharacterized protein</fullName>
    </submittedName>
</protein>
<sequence>MNSRLTIALCITLHAILVLIFAAILATYEAGVYNRPLALSSTTTRTVITIVSQSFTIAYCAILALLTQRLTLHDFIKRPQTLTAIHDKSSAWLGLGSSLQTLTRQRKLISDILGVFMITLYLLLIFVVHTTLPDIFGITAQNVTTLATYPTTLGRQSNISGVLTSGDASNAIFSILQVYDTLDLATIGVSENMLYDIIPVIGSPASGAEVEVNATTFSVDCGSLPGIAQANFQIPDSGSEEGIPQYTFGLNGGRYSASLVPMGPNQFQVVPLVDNNEDPTDYKSMVVVASTYTVVNSTGNNVTATSINPVWEITPEGSTVPDENISNVVLIGCNFNVQNSTAFVDAQSRSVVHYSAPPNSKSQGEWTDPGIQSDPLLQEFFEYFVQNEPIAQDTMVYEVSVTNVTSNATYIPSPSLLEWFLYTDISAKEDPNLYGTLDSVSAEQLSSSLGRAYAAVLWYYNSVTSLSLAFNETGAIRERGQAAIPSLNFQERLSVNKISLFAGLGASCALFVLAVVMIARSVSFTKDVVHHDVSGLLPILWLLGHEPRLAAIEEPDLDALRAAGMHIVTGIDSLRRRMGSSKGMTEDDVVEEYELEYPNSGPRSQAFDPLLTRIENVATDRTSHVFTQGYSKDILYSLFEQTRCLAERGTKQLLGLGNSFVRVQNAYNIPLRNTVRRSFLLYWSTRGTVGTRLMATVSRKCARVDSSMDEGFTSSSCETAEWPASNSAMSAAREFLKSCALARLPTLLVPDKDADGLCGTMIIYRTLLALGLPTAHLHVHFVEKGSNVHRDDERKRMEAYGAQYVVVVDQGSRKSGPIVRGEDVKTLIIDHHWSEQFPEGATVLSAARHSPIATSSTLAFMLCRPLIESIPSGKDNFKRQIDYLCAIGTYGDLGTSFAFSPPWPEADMKRAIKEWGKKRLTDAVGLLNAPRRTATYDVESAWNALLSSPPPSIATNTRLKAARAEVNGEINRITSGAQIHPVIATRWTSTLKSSKLEIVMCANDGYLPGMINFSCRVAKCAKERARMSTKREDEGAADPGANAREGAGEVNIIDVLRGYASREPGLLESMGDDFARGHREASGGIVRTEDFERLWSIMQSSEPQSPPRKKQKRAEVQKNTLDGMSSYAIEPKTALVVLTLGFIVYGALSSLWAYHYRSKMPPGPRGLPFFGNLFQLTKEQWLLYAEWKEQYGSIFSLDLAEQPVVVVNDFQTAADLVDRRSAIYSSRPWFIMSCEILTGGLFFGLLPYGNK</sequence>
<name>A0ACC1S9J7_9APHY</name>
<evidence type="ECO:0000313" key="2">
    <source>
        <dbReference type="Proteomes" id="UP001148662"/>
    </source>
</evidence>
<keyword evidence="2" id="KW-1185">Reference proteome</keyword>
<dbReference type="EMBL" id="JANHOG010001590">
    <property type="protein sequence ID" value="KAJ3534660.1"/>
    <property type="molecule type" value="Genomic_DNA"/>
</dbReference>
<organism evidence="1 2">
    <name type="scientific">Phlebia brevispora</name>
    <dbReference type="NCBI Taxonomy" id="194682"/>
    <lineage>
        <taxon>Eukaryota</taxon>
        <taxon>Fungi</taxon>
        <taxon>Dikarya</taxon>
        <taxon>Basidiomycota</taxon>
        <taxon>Agaricomycotina</taxon>
        <taxon>Agaricomycetes</taxon>
        <taxon>Polyporales</taxon>
        <taxon>Meruliaceae</taxon>
        <taxon>Phlebia</taxon>
    </lineage>
</organism>
<comment type="caution">
    <text evidence="1">The sequence shown here is derived from an EMBL/GenBank/DDBJ whole genome shotgun (WGS) entry which is preliminary data.</text>
</comment>